<feature type="domain" description="SDR-like Ig" evidence="8">
    <location>
        <begin position="75"/>
        <end position="158"/>
    </location>
</feature>
<evidence type="ECO:0000256" key="3">
    <source>
        <dbReference type="ARBA" id="ARBA00022525"/>
    </source>
</evidence>
<keyword evidence="5" id="KW-0572">Peptidoglycan-anchor</keyword>
<reference evidence="10 11" key="1">
    <citation type="submission" date="2021-11" db="EMBL/GenBank/DDBJ databases">
        <title>Whole genome sequences of diphtheriae toxin producing Corynebacterium ulcerans isolates from cats in Osaka, Japan.</title>
        <authorList>
            <person name="Umeda K."/>
            <person name="Hirai Y."/>
        </authorList>
    </citation>
    <scope>NUCLEOTIDE SEQUENCE [LARGE SCALE GENOMIC DNA]</scope>
    <source>
        <strain evidence="10 11">12109B-1</strain>
    </source>
</reference>
<evidence type="ECO:0000256" key="6">
    <source>
        <dbReference type="SAM" id="MobiDB-lite"/>
    </source>
</evidence>
<dbReference type="Proteomes" id="UP001205910">
    <property type="component" value="Unassembled WGS sequence"/>
</dbReference>
<dbReference type="InterPro" id="IPR041171">
    <property type="entry name" value="SDR_Ig"/>
</dbReference>
<keyword evidence="2" id="KW-0134">Cell wall</keyword>
<keyword evidence="7" id="KW-1133">Transmembrane helix</keyword>
<dbReference type="Pfam" id="PF19407">
    <property type="entry name" value="DUF5979"/>
    <property type="match status" value="1"/>
</dbReference>
<keyword evidence="3" id="KW-0964">Secreted</keyword>
<name>A0ABD0BLM9_CORUL</name>
<feature type="region of interest" description="Disordered" evidence="6">
    <location>
        <begin position="365"/>
        <end position="394"/>
    </location>
</feature>
<dbReference type="Pfam" id="PF17961">
    <property type="entry name" value="Big_8"/>
    <property type="match status" value="1"/>
</dbReference>
<dbReference type="InterPro" id="IPR008966">
    <property type="entry name" value="Adhesion_dom_sf"/>
</dbReference>
<evidence type="ECO:0000313" key="10">
    <source>
        <dbReference type="EMBL" id="GJJ43495.1"/>
    </source>
</evidence>
<comment type="subcellular location">
    <subcellularLocation>
        <location evidence="1">Secreted</location>
        <location evidence="1">Cell wall</location>
        <topology evidence="1">Peptidoglycan-anchor</topology>
    </subcellularLocation>
</comment>
<evidence type="ECO:0000259" key="8">
    <source>
        <dbReference type="Pfam" id="PF17961"/>
    </source>
</evidence>
<evidence type="ECO:0000256" key="1">
    <source>
        <dbReference type="ARBA" id="ARBA00004168"/>
    </source>
</evidence>
<sequence>MYLKVPFMPLSPYAAALRVLVATLAVVLVAVLGTAVPTATAQERCAAHYTELKWKEGSLSTVDNTLNEDGIGQADIEFKWSLAEGAKVGDQFKVTLPDQLMAVGTSETQLKDDSGNHIATAAIDAGGKEVVFTLTDDAEKHPSASGSAHFSVERDRNVSGSGSEEAAESLTFGGCGSGVVQGVHISDGQRKNNAALLPAGKSEAARTHDAGEVGRISLTKKIGGLGSAFSGGSSQNPREFDVEASWTDEKGVKQTREIKISEGKITELEPIPVGTELFLREIKPKNTALTTWSTPGFSTTNRAVELKDNGDGTASLLVSTRTVKEAALIEVHNTANIPWWWILVPTLPLFIPPLLSSGSLSSSMPVAPVTSTPQPAPTKAPVAKVENKKPKKQLAKTGAEVGTVMLLGVLVALAGLALVIARRRS</sequence>
<feature type="region of interest" description="Disordered" evidence="6">
    <location>
        <begin position="142"/>
        <end position="165"/>
    </location>
</feature>
<proteinExistence type="predicted"/>
<accession>A0ABD0BLM9</accession>
<dbReference type="InterPro" id="IPR011252">
    <property type="entry name" value="Fibrogen-bd_dom1"/>
</dbReference>
<dbReference type="Gene3D" id="2.60.40.1280">
    <property type="match status" value="1"/>
</dbReference>
<keyword evidence="7" id="KW-0472">Membrane</keyword>
<keyword evidence="7" id="KW-0812">Transmembrane</keyword>
<dbReference type="SUPFAM" id="SSF49401">
    <property type="entry name" value="Bacterial adhesins"/>
    <property type="match status" value="1"/>
</dbReference>
<dbReference type="NCBIfam" id="TIGR01167">
    <property type="entry name" value="LPXTG_anchor"/>
    <property type="match status" value="1"/>
</dbReference>
<dbReference type="InterPro" id="IPR046022">
    <property type="entry name" value="DUF5979"/>
</dbReference>
<comment type="caution">
    <text evidence="10">The sequence shown here is derived from an EMBL/GenBank/DDBJ whole genome shotgun (WGS) entry which is preliminary data.</text>
</comment>
<evidence type="ECO:0000313" key="11">
    <source>
        <dbReference type="Proteomes" id="UP001205910"/>
    </source>
</evidence>
<evidence type="ECO:0000256" key="2">
    <source>
        <dbReference type="ARBA" id="ARBA00022512"/>
    </source>
</evidence>
<evidence type="ECO:0000256" key="5">
    <source>
        <dbReference type="ARBA" id="ARBA00023088"/>
    </source>
</evidence>
<evidence type="ECO:0000256" key="4">
    <source>
        <dbReference type="ARBA" id="ARBA00022729"/>
    </source>
</evidence>
<feature type="domain" description="DUF5979" evidence="9">
    <location>
        <begin position="216"/>
        <end position="309"/>
    </location>
</feature>
<evidence type="ECO:0000256" key="7">
    <source>
        <dbReference type="SAM" id="Phobius"/>
    </source>
</evidence>
<gene>
    <name evidence="10" type="ORF">CULCOIPH005_16840</name>
</gene>
<dbReference type="EMBL" id="BQFK01000004">
    <property type="protein sequence ID" value="GJJ43495.1"/>
    <property type="molecule type" value="Genomic_DNA"/>
</dbReference>
<keyword evidence="4" id="KW-0732">Signal</keyword>
<dbReference type="AlphaFoldDB" id="A0ABD0BLM9"/>
<evidence type="ECO:0008006" key="12">
    <source>
        <dbReference type="Google" id="ProtNLM"/>
    </source>
</evidence>
<evidence type="ECO:0000259" key="9">
    <source>
        <dbReference type="Pfam" id="PF19407"/>
    </source>
</evidence>
<protein>
    <recommendedName>
        <fullName evidence="12">LPxTG domain-containing protein</fullName>
    </recommendedName>
</protein>
<feature type="transmembrane region" description="Helical" evidence="7">
    <location>
        <begin position="401"/>
        <end position="421"/>
    </location>
</feature>
<organism evidence="10 11">
    <name type="scientific">Corynebacterium ulcerans</name>
    <dbReference type="NCBI Taxonomy" id="65058"/>
    <lineage>
        <taxon>Bacteria</taxon>
        <taxon>Bacillati</taxon>
        <taxon>Actinomycetota</taxon>
        <taxon>Actinomycetes</taxon>
        <taxon>Mycobacteriales</taxon>
        <taxon>Corynebacteriaceae</taxon>
        <taxon>Corynebacterium</taxon>
    </lineage>
</organism>